<evidence type="ECO:0000313" key="1">
    <source>
        <dbReference type="EMBL" id="DAF58185.1"/>
    </source>
</evidence>
<protein>
    <submittedName>
        <fullName evidence="1">Uncharacterized protein</fullName>
    </submittedName>
</protein>
<accession>A0A8S5T4M3</accession>
<dbReference type="EMBL" id="BK032747">
    <property type="protein sequence ID" value="DAF58185.1"/>
    <property type="molecule type" value="Genomic_DNA"/>
</dbReference>
<proteinExistence type="predicted"/>
<organism evidence="1">
    <name type="scientific">Siphoviridae sp. ctn8e14</name>
    <dbReference type="NCBI Taxonomy" id="2827936"/>
    <lineage>
        <taxon>Viruses</taxon>
        <taxon>Duplodnaviria</taxon>
        <taxon>Heunggongvirae</taxon>
        <taxon>Uroviricota</taxon>
        <taxon>Caudoviricetes</taxon>
    </lineage>
</organism>
<sequence length="220" mass="25214">MKMNSQILKFMLIGLTADNESKQVIPTETMENIHRLIERLGYTNDPMTGMWFKEACDIVWSCYGAGIDCGAIIAYINSAVQSVLAEATLSIDKEWFEDFYRDWWLPLLNAATYRSGIGGWQFAGLSTAAFRRLEDEAYRHHRLPYAVYFALNVLRWLPIKMVVDQWLGGIYYTDIDVDTYQAMVDAEAPVLYKYKITDQNINEDNLMGLLGIKVNGHAKE</sequence>
<name>A0A8S5T4M3_9CAUD</name>
<reference evidence="1" key="1">
    <citation type="journal article" date="2021" name="Proc. Natl. Acad. Sci. U.S.A.">
        <title>A Catalog of Tens of Thousands of Viruses from Human Metagenomes Reveals Hidden Associations with Chronic Diseases.</title>
        <authorList>
            <person name="Tisza M.J."/>
            <person name="Buck C.B."/>
        </authorList>
    </citation>
    <scope>NUCLEOTIDE SEQUENCE</scope>
    <source>
        <strain evidence="1">Ctn8e14</strain>
    </source>
</reference>